<keyword evidence="3" id="KW-1185">Reference proteome</keyword>
<accession>A0A2R6PZ12</accession>
<reference evidence="2 3" key="1">
    <citation type="submission" date="2018-02" db="EMBL/GenBank/DDBJ databases">
        <title>Genome sequence of the basidiomycete white-rot fungus Phlebia centrifuga.</title>
        <authorList>
            <person name="Granchi Z."/>
            <person name="Peng M."/>
            <person name="de Vries R.P."/>
            <person name="Hilden K."/>
            <person name="Makela M.R."/>
            <person name="Grigoriev I."/>
            <person name="Riley R."/>
        </authorList>
    </citation>
    <scope>NUCLEOTIDE SEQUENCE [LARGE SCALE GENOMIC DNA]</scope>
    <source>
        <strain evidence="2 3">FBCC195</strain>
    </source>
</reference>
<proteinExistence type="predicted"/>
<keyword evidence="1" id="KW-0812">Transmembrane</keyword>
<dbReference type="EMBL" id="MLYV02000426">
    <property type="protein sequence ID" value="PSR99063.1"/>
    <property type="molecule type" value="Genomic_DNA"/>
</dbReference>
<keyword evidence="1" id="KW-0472">Membrane</keyword>
<comment type="caution">
    <text evidence="2">The sequence shown here is derived from an EMBL/GenBank/DDBJ whole genome shotgun (WGS) entry which is preliminary data.</text>
</comment>
<organism evidence="2 3">
    <name type="scientific">Hermanssonia centrifuga</name>
    <dbReference type="NCBI Taxonomy" id="98765"/>
    <lineage>
        <taxon>Eukaryota</taxon>
        <taxon>Fungi</taxon>
        <taxon>Dikarya</taxon>
        <taxon>Basidiomycota</taxon>
        <taxon>Agaricomycotina</taxon>
        <taxon>Agaricomycetes</taxon>
        <taxon>Polyporales</taxon>
        <taxon>Meruliaceae</taxon>
        <taxon>Hermanssonia</taxon>
    </lineage>
</organism>
<evidence type="ECO:0000313" key="3">
    <source>
        <dbReference type="Proteomes" id="UP000186601"/>
    </source>
</evidence>
<keyword evidence="1" id="KW-1133">Transmembrane helix</keyword>
<evidence type="ECO:0000313" key="2">
    <source>
        <dbReference type="EMBL" id="PSR99063.1"/>
    </source>
</evidence>
<evidence type="ECO:0000256" key="1">
    <source>
        <dbReference type="SAM" id="Phobius"/>
    </source>
</evidence>
<gene>
    <name evidence="2" type="ORF">PHLCEN_2v4220</name>
</gene>
<dbReference type="AlphaFoldDB" id="A0A2R6PZ12"/>
<dbReference type="OrthoDB" id="2562239at2759"/>
<sequence>MGRETTSLLATGPGTANATNSKIFFYVFQVAPEWLAAAILLGVNMRELFETGLWGDLGLLNKK</sequence>
<feature type="transmembrane region" description="Helical" evidence="1">
    <location>
        <begin position="23"/>
        <end position="43"/>
    </location>
</feature>
<name>A0A2R6PZ12_9APHY</name>
<dbReference type="Proteomes" id="UP000186601">
    <property type="component" value="Unassembled WGS sequence"/>
</dbReference>
<protein>
    <submittedName>
        <fullName evidence="2">Uncharacterized protein</fullName>
    </submittedName>
</protein>